<reference evidence="22 23" key="1">
    <citation type="journal article" date="2012" name="Appl. Environ. Microbiol.">
        <title>Short-read sequencing for genomic analysis of the brown rot fungus Fibroporia radiculosa.</title>
        <authorList>
            <person name="Tang J.D."/>
            <person name="Perkins A.D."/>
            <person name="Sonstegard T.S."/>
            <person name="Schroeder S.G."/>
            <person name="Burgess S.C."/>
            <person name="Diehl S.V."/>
        </authorList>
    </citation>
    <scope>NUCLEOTIDE SEQUENCE [LARGE SCALE GENOMIC DNA]</scope>
    <source>
        <strain evidence="22 23">TFFH 294</strain>
    </source>
</reference>
<keyword evidence="10" id="KW-0653">Protein transport</keyword>
<dbReference type="InterPro" id="IPR018939">
    <property type="entry name" value="Autophagy-rel_prot_27"/>
</dbReference>
<keyword evidence="11 19" id="KW-1133">Transmembrane helix</keyword>
<comment type="similarity">
    <text evidence="5">Belongs to the ATG27 family.</text>
</comment>
<evidence type="ECO:0000256" key="17">
    <source>
        <dbReference type="ARBA" id="ARBA00023329"/>
    </source>
</evidence>
<evidence type="ECO:0000256" key="6">
    <source>
        <dbReference type="ARBA" id="ARBA00013776"/>
    </source>
</evidence>
<dbReference type="RefSeq" id="XP_012184647.1">
    <property type="nucleotide sequence ID" value="XM_012329257.1"/>
</dbReference>
<comment type="subcellular location">
    <subcellularLocation>
        <location evidence="2">Cytoplasmic vesicle membrane</location>
        <topology evidence="2">Single-pass type I membrane protein</topology>
    </subcellularLocation>
    <subcellularLocation>
        <location evidence="4">Golgi apparatus membrane</location>
        <topology evidence="4">Single-pass type I membrane protein</topology>
    </subcellularLocation>
    <subcellularLocation>
        <location evidence="1">Mitochondrion membrane</location>
        <topology evidence="1">Single-pass membrane protein</topology>
    </subcellularLocation>
    <subcellularLocation>
        <location evidence="3">Preautophagosomal structure membrane</location>
        <topology evidence="3">Single-pass type I membrane protein</topology>
    </subcellularLocation>
</comment>
<evidence type="ECO:0000313" key="23">
    <source>
        <dbReference type="Proteomes" id="UP000006352"/>
    </source>
</evidence>
<evidence type="ECO:0000256" key="18">
    <source>
        <dbReference type="SAM" id="MobiDB-lite"/>
    </source>
</evidence>
<dbReference type="Pfam" id="PF09451">
    <property type="entry name" value="ATG27"/>
    <property type="match status" value="1"/>
</dbReference>
<keyword evidence="12" id="KW-0072">Autophagy</keyword>
<evidence type="ECO:0000313" key="22">
    <source>
        <dbReference type="EMBL" id="CCM05364.1"/>
    </source>
</evidence>
<dbReference type="InParanoid" id="J4H4P8"/>
<dbReference type="GO" id="GO:0030659">
    <property type="term" value="C:cytoplasmic vesicle membrane"/>
    <property type="evidence" value="ECO:0007669"/>
    <property type="project" value="UniProtKB-SubCell"/>
</dbReference>
<name>J4H4P8_9APHY</name>
<dbReference type="GO" id="GO:0006914">
    <property type="term" value="P:autophagy"/>
    <property type="evidence" value="ECO:0007669"/>
    <property type="project" value="UniProtKB-KW"/>
</dbReference>
<evidence type="ECO:0000256" key="8">
    <source>
        <dbReference type="ARBA" id="ARBA00022692"/>
    </source>
</evidence>
<organism evidence="22 23">
    <name type="scientific">Fibroporia radiculosa</name>
    <dbReference type="NCBI Taxonomy" id="599839"/>
    <lineage>
        <taxon>Eukaryota</taxon>
        <taxon>Fungi</taxon>
        <taxon>Dikarya</taxon>
        <taxon>Basidiomycota</taxon>
        <taxon>Agaricomycotina</taxon>
        <taxon>Agaricomycetes</taxon>
        <taxon>Polyporales</taxon>
        <taxon>Fibroporiaceae</taxon>
        <taxon>Fibroporia</taxon>
    </lineage>
</organism>
<evidence type="ECO:0000256" key="15">
    <source>
        <dbReference type="ARBA" id="ARBA00023136"/>
    </source>
</evidence>
<keyword evidence="14" id="KW-0496">Mitochondrion</keyword>
<dbReference type="HOGENOM" id="CLU_047751_1_0_1"/>
<dbReference type="GO" id="GO:0000139">
    <property type="term" value="C:Golgi membrane"/>
    <property type="evidence" value="ECO:0007669"/>
    <property type="project" value="UniProtKB-SubCell"/>
</dbReference>
<dbReference type="GO" id="GO:0031966">
    <property type="term" value="C:mitochondrial membrane"/>
    <property type="evidence" value="ECO:0007669"/>
    <property type="project" value="UniProtKB-SubCell"/>
</dbReference>
<evidence type="ECO:0000256" key="4">
    <source>
        <dbReference type="ARBA" id="ARBA00004614"/>
    </source>
</evidence>
<dbReference type="OrthoDB" id="29460at2759"/>
<dbReference type="GeneID" id="24100275"/>
<evidence type="ECO:0000256" key="14">
    <source>
        <dbReference type="ARBA" id="ARBA00023128"/>
    </source>
</evidence>
<dbReference type="STRING" id="599839.J4H4P8"/>
<evidence type="ECO:0000256" key="16">
    <source>
        <dbReference type="ARBA" id="ARBA00023157"/>
    </source>
</evidence>
<evidence type="ECO:0000256" key="13">
    <source>
        <dbReference type="ARBA" id="ARBA00023034"/>
    </source>
</evidence>
<evidence type="ECO:0000256" key="12">
    <source>
        <dbReference type="ARBA" id="ARBA00023006"/>
    </source>
</evidence>
<evidence type="ECO:0000256" key="19">
    <source>
        <dbReference type="SAM" id="Phobius"/>
    </source>
</evidence>
<keyword evidence="7" id="KW-0813">Transport</keyword>
<evidence type="ECO:0000256" key="3">
    <source>
        <dbReference type="ARBA" id="ARBA00004472"/>
    </source>
</evidence>
<gene>
    <name evidence="22" type="ORF">FIBRA_07579</name>
</gene>
<dbReference type="GO" id="GO:0034045">
    <property type="term" value="C:phagophore assembly site membrane"/>
    <property type="evidence" value="ECO:0007669"/>
    <property type="project" value="UniProtKB-SubCell"/>
</dbReference>
<feature type="domain" description="MRH" evidence="21">
    <location>
        <begin position="29"/>
        <end position="189"/>
    </location>
</feature>
<dbReference type="SUPFAM" id="SSF50911">
    <property type="entry name" value="Mannose 6-phosphate receptor domain"/>
    <property type="match status" value="1"/>
</dbReference>
<dbReference type="InterPro" id="IPR044865">
    <property type="entry name" value="MRH_dom"/>
</dbReference>
<evidence type="ECO:0000256" key="10">
    <source>
        <dbReference type="ARBA" id="ARBA00022927"/>
    </source>
</evidence>
<keyword evidence="8 19" id="KW-0812">Transmembrane</keyword>
<keyword evidence="23" id="KW-1185">Reference proteome</keyword>
<evidence type="ECO:0000256" key="20">
    <source>
        <dbReference type="SAM" id="SignalP"/>
    </source>
</evidence>
<evidence type="ECO:0000256" key="5">
    <source>
        <dbReference type="ARBA" id="ARBA00005363"/>
    </source>
</evidence>
<evidence type="ECO:0000259" key="21">
    <source>
        <dbReference type="PROSITE" id="PS51914"/>
    </source>
</evidence>
<evidence type="ECO:0000256" key="2">
    <source>
        <dbReference type="ARBA" id="ARBA00004358"/>
    </source>
</evidence>
<feature type="signal peptide" evidence="20">
    <location>
        <begin position="1"/>
        <end position="24"/>
    </location>
</feature>
<dbReference type="AlphaFoldDB" id="J4H4P8"/>
<dbReference type="Proteomes" id="UP000006352">
    <property type="component" value="Unassembled WGS sequence"/>
</dbReference>
<protein>
    <recommendedName>
        <fullName evidence="6">Autophagy-related protein 27</fullName>
    </recommendedName>
</protein>
<feature type="transmembrane region" description="Helical" evidence="19">
    <location>
        <begin position="218"/>
        <end position="239"/>
    </location>
</feature>
<accession>J4H4P8</accession>
<evidence type="ECO:0000256" key="11">
    <source>
        <dbReference type="ARBA" id="ARBA00022989"/>
    </source>
</evidence>
<dbReference type="PANTHER" id="PTHR15071:SF13">
    <property type="entry name" value="AUTOPHAGY-RELATED PROTEIN 27"/>
    <property type="match status" value="1"/>
</dbReference>
<evidence type="ECO:0000256" key="7">
    <source>
        <dbReference type="ARBA" id="ARBA00022448"/>
    </source>
</evidence>
<dbReference type="Gene3D" id="2.70.130.10">
    <property type="entry name" value="Mannose-6-phosphate receptor binding domain"/>
    <property type="match status" value="1"/>
</dbReference>
<keyword evidence="9 20" id="KW-0732">Signal</keyword>
<dbReference type="EMBL" id="HE797188">
    <property type="protein sequence ID" value="CCM05364.1"/>
    <property type="molecule type" value="Genomic_DNA"/>
</dbReference>
<keyword evidence="16" id="KW-1015">Disulfide bond</keyword>
<evidence type="ECO:0000256" key="1">
    <source>
        <dbReference type="ARBA" id="ARBA00004304"/>
    </source>
</evidence>
<dbReference type="PANTHER" id="PTHR15071">
    <property type="entry name" value="MANNOSE-6-PHOSPHATE RECEPTOR FAMILY MEMBER"/>
    <property type="match status" value="1"/>
</dbReference>
<proteinExistence type="inferred from homology"/>
<dbReference type="PROSITE" id="PS51914">
    <property type="entry name" value="MRH"/>
    <property type="match status" value="1"/>
</dbReference>
<feature type="region of interest" description="Disordered" evidence="18">
    <location>
        <begin position="184"/>
        <end position="210"/>
    </location>
</feature>
<sequence>MTRTRPLRLLQGAAVALLSATALAQDDAFDCHITHDGLQYDLTTLAGVHLVKRDWETPPSTMIESVRFSLCSDLEPLEDVSDRDQCPSGTRACLTKTNRKSDEDDRIMSVIQLATSSASNVQYSALSSPKGLSVSFRGPSYPPSADDDPTPQSFNLRLLCSPDSSEPSFYSYDGSEMWVEWSSPSGCGGAGDGSGDEPTPDGDMEKPKGSGKSVGSGVGYFFLLLFLALAAYFGLGAYYNYSTYGASGMDLIPHRDFWREVPYMLSDVIAHLCSAVRPRQSAGRGGYIAV</sequence>
<evidence type="ECO:0000256" key="9">
    <source>
        <dbReference type="ARBA" id="ARBA00022729"/>
    </source>
</evidence>
<keyword evidence="15 19" id="KW-0472">Membrane</keyword>
<keyword evidence="13" id="KW-0333">Golgi apparatus</keyword>
<dbReference type="GO" id="GO:0015031">
    <property type="term" value="P:protein transport"/>
    <property type="evidence" value="ECO:0007669"/>
    <property type="project" value="UniProtKB-KW"/>
</dbReference>
<feature type="chain" id="PRO_5003778370" description="Autophagy-related protein 27" evidence="20">
    <location>
        <begin position="25"/>
        <end position="290"/>
    </location>
</feature>
<keyword evidence="17" id="KW-0968">Cytoplasmic vesicle</keyword>
<dbReference type="InterPro" id="IPR009011">
    <property type="entry name" value="Man6P_isomerase_rcpt-bd_dom_sf"/>
</dbReference>